<evidence type="ECO:0000313" key="5">
    <source>
        <dbReference type="Proteomes" id="UP000032946"/>
    </source>
</evidence>
<evidence type="ECO:0000259" key="3">
    <source>
        <dbReference type="Pfam" id="PF07969"/>
    </source>
</evidence>
<dbReference type="PANTHER" id="PTHR32027:SF0">
    <property type="entry name" value="CYTOSINE DEAMINASE"/>
    <property type="match status" value="1"/>
</dbReference>
<dbReference type="Gene3D" id="2.30.40.10">
    <property type="entry name" value="Urease, subunit C, domain 1"/>
    <property type="match status" value="1"/>
</dbReference>
<dbReference type="GO" id="GO:0006209">
    <property type="term" value="P:cytosine catabolic process"/>
    <property type="evidence" value="ECO:0007669"/>
    <property type="project" value="TreeGrafter"/>
</dbReference>
<dbReference type="Pfam" id="PF07969">
    <property type="entry name" value="Amidohydro_3"/>
    <property type="match status" value="1"/>
</dbReference>
<dbReference type="SUPFAM" id="SSF51556">
    <property type="entry name" value="Metallo-dependent hydrolases"/>
    <property type="match status" value="1"/>
</dbReference>
<keyword evidence="2 4" id="KW-0378">Hydrolase</keyword>
<keyword evidence="5" id="KW-1185">Reference proteome</keyword>
<accession>A0A9P1NXW9</accession>
<dbReference type="EMBL" id="FO818640">
    <property type="protein sequence ID" value="CDM94132.1"/>
    <property type="molecule type" value="Genomic_DNA"/>
</dbReference>
<dbReference type="SUPFAM" id="SSF51338">
    <property type="entry name" value="Composite domain of metallo-dependent hydrolases"/>
    <property type="match status" value="1"/>
</dbReference>
<dbReference type="GO" id="GO:0004131">
    <property type="term" value="F:cytosine deaminase activity"/>
    <property type="evidence" value="ECO:0007669"/>
    <property type="project" value="UniProtKB-EC"/>
</dbReference>
<dbReference type="InterPro" id="IPR011059">
    <property type="entry name" value="Metal-dep_hydrolase_composite"/>
</dbReference>
<dbReference type="RefSeq" id="WP_008049495.1">
    <property type="nucleotide sequence ID" value="NZ_FO818640.1"/>
</dbReference>
<dbReference type="Proteomes" id="UP000032946">
    <property type="component" value="Chromosome"/>
</dbReference>
<reference evidence="4 5" key="1">
    <citation type="submission" date="2014-02" db="EMBL/GenBank/DDBJ databases">
        <authorList>
            <person name="Genoscope - CEA"/>
        </authorList>
    </citation>
    <scope>NUCLEOTIDE SEQUENCE [LARGE SCALE GENOMIC DNA]</scope>
    <source>
        <strain evidence="4 5">PCC 8005</strain>
    </source>
</reference>
<dbReference type="InterPro" id="IPR052349">
    <property type="entry name" value="Metallo-hydrolase_Enzymes"/>
</dbReference>
<dbReference type="GO" id="GO:0035888">
    <property type="term" value="F:isoguanine deaminase activity"/>
    <property type="evidence" value="ECO:0007669"/>
    <property type="project" value="TreeGrafter"/>
</dbReference>
<dbReference type="PANTHER" id="PTHR32027">
    <property type="entry name" value="CYTOSINE DEAMINASE"/>
    <property type="match status" value="1"/>
</dbReference>
<organism evidence="4 5">
    <name type="scientific">Limnospira indica PCC 8005</name>
    <dbReference type="NCBI Taxonomy" id="376219"/>
    <lineage>
        <taxon>Bacteria</taxon>
        <taxon>Bacillati</taxon>
        <taxon>Cyanobacteriota</taxon>
        <taxon>Cyanophyceae</taxon>
        <taxon>Oscillatoriophycideae</taxon>
        <taxon>Oscillatoriales</taxon>
        <taxon>Sirenicapillariaceae</taxon>
        <taxon>Limnospira</taxon>
    </lineage>
</organism>
<protein>
    <submittedName>
        <fullName evidence="4">Cytosine deaminase</fullName>
        <ecNumber evidence="4">3.5.4.1</ecNumber>
    </submittedName>
</protein>
<evidence type="ECO:0000313" key="4">
    <source>
        <dbReference type="EMBL" id="CDM94132.1"/>
    </source>
</evidence>
<dbReference type="FunFam" id="3.20.20.140:FF:000019">
    <property type="entry name" value="Cytosine deaminase"/>
    <property type="match status" value="1"/>
</dbReference>
<dbReference type="GO" id="GO:0046872">
    <property type="term" value="F:metal ion binding"/>
    <property type="evidence" value="ECO:0007669"/>
    <property type="project" value="UniProtKB-KW"/>
</dbReference>
<gene>
    <name evidence="4" type="ORF">ARTHRO_11806</name>
</gene>
<keyword evidence="1" id="KW-0479">Metal-binding</keyword>
<dbReference type="Gene3D" id="3.20.20.140">
    <property type="entry name" value="Metal-dependent hydrolases"/>
    <property type="match status" value="1"/>
</dbReference>
<dbReference type="NCBIfam" id="NF005759">
    <property type="entry name" value="PRK07583.1"/>
    <property type="match status" value="1"/>
</dbReference>
<dbReference type="InterPro" id="IPR032466">
    <property type="entry name" value="Metal_Hydrolase"/>
</dbReference>
<dbReference type="AlphaFoldDB" id="A0A9P1NXW9"/>
<sequence length="448" mass="50280">MISIPKSDRYWLKNAHIPYCLLEVSQPDWLSQQTREGLILIDVEITSGKISQLRPAGNTDTADIPWVDLRGGQVWPCFVDLHTHLDKGHIWQRSPNPDGTFTGALNTAISDSEKYWTPEDIYQRMEFGLKCSYAHGTQAIRTHLDSAGKLTEISWEVLNSLREKWCDRLFLQAVSLVSLDYYLTPQGEKLADRVAEMGGILGGVAYINRDLDQQMERVFDLAKDRNLSLDFHVDENGDPDSNTLYKIAEYAVKSQFENPIICGHCCSLSVQSPEVINQTINLLKSSNIGIVSLPMCNLYLQDRQYSNHSNTPKTPKWRGVTLLHELKQAGIPVTVASDNCRDPFYAFGDHDVLEVFKMSVRIGHLDHPSGDWPQIVTKTAADLMGLSNLGRLKVGISANLIAFKGRNFSELLSRSQHDRVIIRNGASVSASIPDYAELDDLITSDFTE</sequence>
<evidence type="ECO:0000256" key="1">
    <source>
        <dbReference type="ARBA" id="ARBA00022723"/>
    </source>
</evidence>
<evidence type="ECO:0000256" key="2">
    <source>
        <dbReference type="ARBA" id="ARBA00022801"/>
    </source>
</evidence>
<name>A0A9P1NXW9_9CYAN</name>
<dbReference type="CDD" id="cd01293">
    <property type="entry name" value="Bact_CD"/>
    <property type="match status" value="1"/>
</dbReference>
<dbReference type="EC" id="3.5.4.1" evidence="4"/>
<proteinExistence type="predicted"/>
<feature type="domain" description="Amidohydrolase 3" evidence="3">
    <location>
        <begin position="208"/>
        <end position="404"/>
    </location>
</feature>
<dbReference type="InterPro" id="IPR013108">
    <property type="entry name" value="Amidohydro_3"/>
</dbReference>